<reference evidence="1" key="2">
    <citation type="journal article" date="2024" name="Plant">
        <title>Genomic evolution and insights into agronomic trait innovations of Sesamum species.</title>
        <authorList>
            <person name="Miao H."/>
            <person name="Wang L."/>
            <person name="Qu L."/>
            <person name="Liu H."/>
            <person name="Sun Y."/>
            <person name="Le M."/>
            <person name="Wang Q."/>
            <person name="Wei S."/>
            <person name="Zheng Y."/>
            <person name="Lin W."/>
            <person name="Duan Y."/>
            <person name="Cao H."/>
            <person name="Xiong S."/>
            <person name="Wang X."/>
            <person name="Wei L."/>
            <person name="Li C."/>
            <person name="Ma Q."/>
            <person name="Ju M."/>
            <person name="Zhao R."/>
            <person name="Li G."/>
            <person name="Mu C."/>
            <person name="Tian Q."/>
            <person name="Mei H."/>
            <person name="Zhang T."/>
            <person name="Gao T."/>
            <person name="Zhang H."/>
        </authorList>
    </citation>
    <scope>NUCLEOTIDE SEQUENCE</scope>
    <source>
        <strain evidence="1">G02</strain>
    </source>
</reference>
<dbReference type="AlphaFoldDB" id="A0AAW2J0B7"/>
<sequence>MKARIWIDPSIPRPPSFPLMKSIGILPHPTTVSHLFDPATHDLNEHLVESLFDASDCDAILSIPTSHAPFDDEIVWHFTKSGKFSVKSAYHLAFDSNQQHLPSSSGSTSDLIRDGWRGILNAKIRQRLDQQEFQLFLIICWSIWWSRNRKWTENELISPEQMVSHARH</sequence>
<gene>
    <name evidence="1" type="ORF">Sradi_7122400</name>
</gene>
<dbReference type="EMBL" id="JACGWJ010000865">
    <property type="protein sequence ID" value="KAL0287548.1"/>
    <property type="molecule type" value="Genomic_DNA"/>
</dbReference>
<evidence type="ECO:0000313" key="1">
    <source>
        <dbReference type="EMBL" id="KAL0287548.1"/>
    </source>
</evidence>
<organism evidence="1">
    <name type="scientific">Sesamum radiatum</name>
    <name type="common">Black benniseed</name>
    <dbReference type="NCBI Taxonomy" id="300843"/>
    <lineage>
        <taxon>Eukaryota</taxon>
        <taxon>Viridiplantae</taxon>
        <taxon>Streptophyta</taxon>
        <taxon>Embryophyta</taxon>
        <taxon>Tracheophyta</taxon>
        <taxon>Spermatophyta</taxon>
        <taxon>Magnoliopsida</taxon>
        <taxon>eudicotyledons</taxon>
        <taxon>Gunneridae</taxon>
        <taxon>Pentapetalae</taxon>
        <taxon>asterids</taxon>
        <taxon>lamiids</taxon>
        <taxon>Lamiales</taxon>
        <taxon>Pedaliaceae</taxon>
        <taxon>Sesamum</taxon>
    </lineage>
</organism>
<reference evidence="1" key="1">
    <citation type="submission" date="2020-06" db="EMBL/GenBank/DDBJ databases">
        <authorList>
            <person name="Li T."/>
            <person name="Hu X."/>
            <person name="Zhang T."/>
            <person name="Song X."/>
            <person name="Zhang H."/>
            <person name="Dai N."/>
            <person name="Sheng W."/>
            <person name="Hou X."/>
            <person name="Wei L."/>
        </authorList>
    </citation>
    <scope>NUCLEOTIDE SEQUENCE</scope>
    <source>
        <strain evidence="1">G02</strain>
        <tissue evidence="1">Leaf</tissue>
    </source>
</reference>
<name>A0AAW2J0B7_SESRA</name>
<protein>
    <recommendedName>
        <fullName evidence="2">Reverse transcriptase zinc-binding domain-containing protein</fullName>
    </recommendedName>
</protein>
<evidence type="ECO:0008006" key="2">
    <source>
        <dbReference type="Google" id="ProtNLM"/>
    </source>
</evidence>
<proteinExistence type="predicted"/>
<accession>A0AAW2J0B7</accession>
<comment type="caution">
    <text evidence="1">The sequence shown here is derived from an EMBL/GenBank/DDBJ whole genome shotgun (WGS) entry which is preliminary data.</text>
</comment>